<reference evidence="13" key="1">
    <citation type="journal article" date="2014" name="Int. J. Syst. Evol. Microbiol.">
        <title>Complete genome sequence of Corynebacterium casei LMG S-19264T (=DSM 44701T), isolated from a smear-ripened cheese.</title>
        <authorList>
            <consortium name="US DOE Joint Genome Institute (JGI-PGF)"/>
            <person name="Walter F."/>
            <person name="Albersmeier A."/>
            <person name="Kalinowski J."/>
            <person name="Ruckert C."/>
        </authorList>
    </citation>
    <scope>NUCLEOTIDE SEQUENCE</scope>
    <source>
        <strain evidence="13">KCTC 42590</strain>
    </source>
</reference>
<dbReference type="InterPro" id="IPR014729">
    <property type="entry name" value="Rossmann-like_a/b/a_fold"/>
</dbReference>
<keyword evidence="5 11" id="KW-0808">Transferase</keyword>
<dbReference type="CDD" id="cd02165">
    <property type="entry name" value="NMNAT"/>
    <property type="match status" value="1"/>
</dbReference>
<evidence type="ECO:0000259" key="12">
    <source>
        <dbReference type="Pfam" id="PF01467"/>
    </source>
</evidence>
<evidence type="ECO:0000256" key="1">
    <source>
        <dbReference type="ARBA" id="ARBA00002324"/>
    </source>
</evidence>
<dbReference type="GO" id="GO:0005524">
    <property type="term" value="F:ATP binding"/>
    <property type="evidence" value="ECO:0007669"/>
    <property type="project" value="UniProtKB-KW"/>
</dbReference>
<evidence type="ECO:0000256" key="11">
    <source>
        <dbReference type="HAMAP-Rule" id="MF_00244"/>
    </source>
</evidence>
<dbReference type="PANTHER" id="PTHR39321:SF3">
    <property type="entry name" value="PHOSPHOPANTETHEINE ADENYLYLTRANSFERASE"/>
    <property type="match status" value="1"/>
</dbReference>
<dbReference type="EMBL" id="BNCI01000001">
    <property type="protein sequence ID" value="GHF20442.1"/>
    <property type="molecule type" value="Genomic_DNA"/>
</dbReference>
<gene>
    <name evidence="11 13" type="primary">nadD</name>
    <name evidence="13" type="ORF">GCM10017044_14130</name>
</gene>
<organism evidence="13 14">
    <name type="scientific">Kordiimonas sediminis</name>
    <dbReference type="NCBI Taxonomy" id="1735581"/>
    <lineage>
        <taxon>Bacteria</taxon>
        <taxon>Pseudomonadati</taxon>
        <taxon>Pseudomonadota</taxon>
        <taxon>Alphaproteobacteria</taxon>
        <taxon>Kordiimonadales</taxon>
        <taxon>Kordiimonadaceae</taxon>
        <taxon>Kordiimonas</taxon>
    </lineage>
</organism>
<comment type="caution">
    <text evidence="13">The sequence shown here is derived from an EMBL/GenBank/DDBJ whole genome shotgun (WGS) entry which is preliminary data.</text>
</comment>
<evidence type="ECO:0000256" key="10">
    <source>
        <dbReference type="ARBA" id="ARBA00048721"/>
    </source>
</evidence>
<evidence type="ECO:0000256" key="3">
    <source>
        <dbReference type="ARBA" id="ARBA00009014"/>
    </source>
</evidence>
<keyword evidence="14" id="KW-1185">Reference proteome</keyword>
<evidence type="ECO:0000256" key="6">
    <source>
        <dbReference type="ARBA" id="ARBA00022695"/>
    </source>
</evidence>
<evidence type="ECO:0000256" key="9">
    <source>
        <dbReference type="ARBA" id="ARBA00023027"/>
    </source>
</evidence>
<keyword evidence="7 11" id="KW-0547">Nucleotide-binding</keyword>
<evidence type="ECO:0000313" key="13">
    <source>
        <dbReference type="EMBL" id="GHF20442.1"/>
    </source>
</evidence>
<dbReference type="GO" id="GO:0004515">
    <property type="term" value="F:nicotinate-nucleotide adenylyltransferase activity"/>
    <property type="evidence" value="ECO:0007669"/>
    <property type="project" value="UniProtKB-UniRule"/>
</dbReference>
<comment type="function">
    <text evidence="1 11">Catalyzes the reversible adenylation of nicotinate mononucleotide (NaMN) to nicotinic acid adenine dinucleotide (NaAD).</text>
</comment>
<dbReference type="Proteomes" id="UP000630923">
    <property type="component" value="Unassembled WGS sequence"/>
</dbReference>
<evidence type="ECO:0000256" key="8">
    <source>
        <dbReference type="ARBA" id="ARBA00022840"/>
    </source>
</evidence>
<protein>
    <recommendedName>
        <fullName evidence="11">Probable nicotinate-nucleotide adenylyltransferase</fullName>
        <ecNumber evidence="11">2.7.7.18</ecNumber>
    </recommendedName>
    <alternativeName>
        <fullName evidence="11">Deamido-NAD(+) diphosphorylase</fullName>
    </alternativeName>
    <alternativeName>
        <fullName evidence="11">Deamido-NAD(+) pyrophosphorylase</fullName>
    </alternativeName>
    <alternativeName>
        <fullName evidence="11">Nicotinate mononucleotide adenylyltransferase</fullName>
        <shortName evidence="11">NaMN adenylyltransferase</shortName>
    </alternativeName>
</protein>
<dbReference type="EC" id="2.7.7.18" evidence="11"/>
<evidence type="ECO:0000256" key="2">
    <source>
        <dbReference type="ARBA" id="ARBA00005019"/>
    </source>
</evidence>
<dbReference type="RefSeq" id="WP_191251239.1">
    <property type="nucleotide sequence ID" value="NZ_BNCI01000001.1"/>
</dbReference>
<keyword evidence="9 11" id="KW-0520">NAD</keyword>
<proteinExistence type="inferred from homology"/>
<evidence type="ECO:0000256" key="5">
    <source>
        <dbReference type="ARBA" id="ARBA00022679"/>
    </source>
</evidence>
<comment type="catalytic activity">
    <reaction evidence="10 11">
        <text>nicotinate beta-D-ribonucleotide + ATP + H(+) = deamido-NAD(+) + diphosphate</text>
        <dbReference type="Rhea" id="RHEA:22860"/>
        <dbReference type="ChEBI" id="CHEBI:15378"/>
        <dbReference type="ChEBI" id="CHEBI:30616"/>
        <dbReference type="ChEBI" id="CHEBI:33019"/>
        <dbReference type="ChEBI" id="CHEBI:57502"/>
        <dbReference type="ChEBI" id="CHEBI:58437"/>
        <dbReference type="EC" id="2.7.7.18"/>
    </reaction>
</comment>
<dbReference type="InterPro" id="IPR004821">
    <property type="entry name" value="Cyt_trans-like"/>
</dbReference>
<sequence length="221" mass="25598">MHRKPSIPISIYSDAARWRGRTVGLYGGSFNPVHKGHFHIAHQALKRLELDAVWMMVSPGNPLKILDNMDMAPAQKRLSHTRETLRPTRRIQVTDIETRLGTHFTAETLRALKHAMPHTRFVWIMGADNMASFTRWKDWQGILKTVPIAIFDRPGYTIRGLSSRLTQMTRYHRTVPCNLARTTRRPAWSFLAIPRHKGSATMIRNRLGQLWIADHHERRIS</sequence>
<comment type="similarity">
    <text evidence="3 11">Belongs to the NadD family.</text>
</comment>
<evidence type="ECO:0000256" key="4">
    <source>
        <dbReference type="ARBA" id="ARBA00022642"/>
    </source>
</evidence>
<dbReference type="Pfam" id="PF01467">
    <property type="entry name" value="CTP_transf_like"/>
    <property type="match status" value="1"/>
</dbReference>
<dbReference type="NCBIfam" id="TIGR00125">
    <property type="entry name" value="cyt_tran_rel"/>
    <property type="match status" value="1"/>
</dbReference>
<name>A0A919AQN6_9PROT</name>
<dbReference type="SUPFAM" id="SSF52374">
    <property type="entry name" value="Nucleotidylyl transferase"/>
    <property type="match status" value="1"/>
</dbReference>
<accession>A0A919AQN6</accession>
<evidence type="ECO:0000256" key="7">
    <source>
        <dbReference type="ARBA" id="ARBA00022741"/>
    </source>
</evidence>
<keyword evidence="8 11" id="KW-0067">ATP-binding</keyword>
<keyword evidence="6 11" id="KW-0548">Nucleotidyltransferase</keyword>
<dbReference type="Gene3D" id="3.40.50.620">
    <property type="entry name" value="HUPs"/>
    <property type="match status" value="1"/>
</dbReference>
<dbReference type="PANTHER" id="PTHR39321">
    <property type="entry name" value="NICOTINATE-NUCLEOTIDE ADENYLYLTRANSFERASE-RELATED"/>
    <property type="match status" value="1"/>
</dbReference>
<keyword evidence="4 11" id="KW-0662">Pyridine nucleotide biosynthesis</keyword>
<reference evidence="13" key="2">
    <citation type="submission" date="2020-09" db="EMBL/GenBank/DDBJ databases">
        <authorList>
            <person name="Sun Q."/>
            <person name="Kim S."/>
        </authorList>
    </citation>
    <scope>NUCLEOTIDE SEQUENCE</scope>
    <source>
        <strain evidence="13">KCTC 42590</strain>
    </source>
</reference>
<dbReference type="GO" id="GO:0009435">
    <property type="term" value="P:NAD+ biosynthetic process"/>
    <property type="evidence" value="ECO:0007669"/>
    <property type="project" value="UniProtKB-UniRule"/>
</dbReference>
<evidence type="ECO:0000313" key="14">
    <source>
        <dbReference type="Proteomes" id="UP000630923"/>
    </source>
</evidence>
<dbReference type="InterPro" id="IPR005248">
    <property type="entry name" value="NadD/NMNAT"/>
</dbReference>
<feature type="domain" description="Cytidyltransferase-like" evidence="12">
    <location>
        <begin position="25"/>
        <end position="206"/>
    </location>
</feature>
<comment type="pathway">
    <text evidence="2 11">Cofactor biosynthesis; NAD(+) biosynthesis; deamido-NAD(+) from nicotinate D-ribonucleotide: step 1/1.</text>
</comment>
<dbReference type="NCBIfam" id="TIGR00482">
    <property type="entry name" value="nicotinate (nicotinamide) nucleotide adenylyltransferase"/>
    <property type="match status" value="1"/>
</dbReference>
<dbReference type="HAMAP" id="MF_00244">
    <property type="entry name" value="NaMN_adenylyltr"/>
    <property type="match status" value="1"/>
</dbReference>
<dbReference type="AlphaFoldDB" id="A0A919AQN6"/>